<dbReference type="EMBL" id="LAZR01006732">
    <property type="protein sequence ID" value="KKM90012.1"/>
    <property type="molecule type" value="Genomic_DNA"/>
</dbReference>
<reference evidence="1" key="1">
    <citation type="journal article" date="2015" name="Nature">
        <title>Complex archaea that bridge the gap between prokaryotes and eukaryotes.</title>
        <authorList>
            <person name="Spang A."/>
            <person name="Saw J.H."/>
            <person name="Jorgensen S.L."/>
            <person name="Zaremba-Niedzwiedzka K."/>
            <person name="Martijn J."/>
            <person name="Lind A.E."/>
            <person name="van Eijk R."/>
            <person name="Schleper C."/>
            <person name="Guy L."/>
            <person name="Ettema T.J."/>
        </authorList>
    </citation>
    <scope>NUCLEOTIDE SEQUENCE</scope>
</reference>
<proteinExistence type="predicted"/>
<name>A0A0F9P9F0_9ZZZZ</name>
<protein>
    <submittedName>
        <fullName evidence="1">Uncharacterized protein</fullName>
    </submittedName>
</protein>
<evidence type="ECO:0000313" key="1">
    <source>
        <dbReference type="EMBL" id="KKM90012.1"/>
    </source>
</evidence>
<gene>
    <name evidence="1" type="ORF">LCGC14_1242920</name>
</gene>
<organism evidence="1">
    <name type="scientific">marine sediment metagenome</name>
    <dbReference type="NCBI Taxonomy" id="412755"/>
    <lineage>
        <taxon>unclassified sequences</taxon>
        <taxon>metagenomes</taxon>
        <taxon>ecological metagenomes</taxon>
    </lineage>
</organism>
<comment type="caution">
    <text evidence="1">The sequence shown here is derived from an EMBL/GenBank/DDBJ whole genome shotgun (WGS) entry which is preliminary data.</text>
</comment>
<accession>A0A0F9P9F0</accession>
<dbReference type="AlphaFoldDB" id="A0A0F9P9F0"/>
<sequence length="59" mass="6836">MSDRGLDTWRKDQVPVWVEVQRQAELRGEDRRAAYARWVLTEVLGAEIPAEEPNQRGSL</sequence>